<keyword evidence="2" id="KW-1185">Reference proteome</keyword>
<dbReference type="AlphaFoldDB" id="H5TCM2"/>
<protein>
    <submittedName>
        <fullName evidence="1">Uncharacterized protein</fullName>
    </submittedName>
</protein>
<dbReference type="EMBL" id="BAET01000020">
    <property type="protein sequence ID" value="GAB56049.1"/>
    <property type="molecule type" value="Genomic_DNA"/>
</dbReference>
<dbReference type="STRING" id="56804.BAE46_07190"/>
<organism evidence="1 2">
    <name type="scientific">Glaciecola punicea ACAM 611</name>
    <dbReference type="NCBI Taxonomy" id="1121923"/>
    <lineage>
        <taxon>Bacteria</taxon>
        <taxon>Pseudomonadati</taxon>
        <taxon>Pseudomonadota</taxon>
        <taxon>Gammaproteobacteria</taxon>
        <taxon>Alteromonadales</taxon>
        <taxon>Alteromonadaceae</taxon>
        <taxon>Glaciecola</taxon>
    </lineage>
</organism>
<accession>H5TCM2</accession>
<dbReference type="RefSeq" id="WP_006005780.1">
    <property type="nucleotide sequence ID" value="NZ_BAET01000020.1"/>
</dbReference>
<reference evidence="1 2" key="1">
    <citation type="journal article" date="2012" name="J. Bacteriol.">
        <title>Genome sequence of proteorhodopsin-containing sea ice bacterium Glaciecola punicea ACAM 611T.</title>
        <authorList>
            <person name="Qin Q.-L."/>
            <person name="Xie B.-B."/>
            <person name="Shu Y.-L."/>
            <person name="Rong J.-C."/>
            <person name="Zhao D.-L."/>
            <person name="Zhang X.-Y."/>
            <person name="Chen X.-L."/>
            <person name="Zhou B.-C."/>
            <person name="Zhanga Y.-Z."/>
        </authorList>
    </citation>
    <scope>NUCLEOTIDE SEQUENCE [LARGE SCALE GENOMIC DNA]</scope>
    <source>
        <strain evidence="1 2">ACAM 611</strain>
    </source>
</reference>
<evidence type="ECO:0000313" key="1">
    <source>
        <dbReference type="EMBL" id="GAB56049.1"/>
    </source>
</evidence>
<evidence type="ECO:0000313" key="2">
    <source>
        <dbReference type="Proteomes" id="UP000053586"/>
    </source>
</evidence>
<name>H5TCM2_9ALTE</name>
<gene>
    <name evidence="1" type="ORF">GPUN_1934</name>
</gene>
<dbReference type="Proteomes" id="UP000053586">
    <property type="component" value="Unassembled WGS sequence"/>
</dbReference>
<reference evidence="1 2" key="2">
    <citation type="journal article" date="2017" name="Antonie Van Leeuwenhoek">
        <title>Rhizobium rhizosphaerae sp. nov., a novel species isolated from rice rhizosphere.</title>
        <authorList>
            <person name="Zhao J.J."/>
            <person name="Zhang J."/>
            <person name="Zhang R.J."/>
            <person name="Zhang C.W."/>
            <person name="Yin H.Q."/>
            <person name="Zhang X.X."/>
        </authorList>
    </citation>
    <scope>NUCLEOTIDE SEQUENCE [LARGE SCALE GENOMIC DNA]</scope>
    <source>
        <strain evidence="1 2">ACAM 611</strain>
    </source>
</reference>
<comment type="caution">
    <text evidence="1">The sequence shown here is derived from an EMBL/GenBank/DDBJ whole genome shotgun (WGS) entry which is preliminary data.</text>
</comment>
<proteinExistence type="predicted"/>
<sequence length="92" mass="10449">MITHNDISDLTVAAHAIKKLLDIKFTRAKERHAAAMGYASSNHLLAELKEGPIQQEFDVYIDVLKAQALAKHQIKIDDDLVERLRFELVEQP</sequence>